<dbReference type="Pfam" id="PF01343">
    <property type="entry name" value="Peptidase_S49"/>
    <property type="match status" value="1"/>
</dbReference>
<reference evidence="7" key="1">
    <citation type="journal article" date="2020" name="mSystems">
        <title>Genome- and Community-Level Interaction Insights into Carbon Utilization and Element Cycling Functions of Hydrothermarchaeota in Hydrothermal Sediment.</title>
        <authorList>
            <person name="Zhou Z."/>
            <person name="Liu Y."/>
            <person name="Xu W."/>
            <person name="Pan J."/>
            <person name="Luo Z.H."/>
            <person name="Li M."/>
        </authorList>
    </citation>
    <scope>NUCLEOTIDE SEQUENCE [LARGE SCALE GENOMIC DNA]</scope>
    <source>
        <strain evidence="7">SpSt-618</strain>
    </source>
</reference>
<evidence type="ECO:0000313" key="7">
    <source>
        <dbReference type="EMBL" id="HGN37127.1"/>
    </source>
</evidence>
<evidence type="ECO:0000256" key="5">
    <source>
        <dbReference type="SAM" id="Phobius"/>
    </source>
</evidence>
<organism evidence="7">
    <name type="scientific">Ignisphaera aggregans</name>
    <dbReference type="NCBI Taxonomy" id="334771"/>
    <lineage>
        <taxon>Archaea</taxon>
        <taxon>Thermoproteota</taxon>
        <taxon>Thermoprotei</taxon>
        <taxon>Desulfurococcales</taxon>
        <taxon>Desulfurococcaceae</taxon>
        <taxon>Ignisphaera</taxon>
    </lineage>
</organism>
<dbReference type="PANTHER" id="PTHR42987">
    <property type="entry name" value="PEPTIDASE S49"/>
    <property type="match status" value="1"/>
</dbReference>
<keyword evidence="4" id="KW-0720">Serine protease</keyword>
<feature type="transmembrane region" description="Helical" evidence="5">
    <location>
        <begin position="16"/>
        <end position="38"/>
    </location>
</feature>
<sequence length="314" mass="34021">MIPLSYLGFILKRKTLITILSIAVVATVIIGVFLWNFIQQIEKTVVGYVAIVRLSGTISYSSGLFGGAAVTPSDFKYYVDRIVSDPAAKAVVFVINSPGGSAAASEEMYQLMEKLAESKIVVVYASETLASGGYYISLPAHRIIASPHALVGSIGAIMMVYNINELLDKLGINVTIIKSGEFKDIGSAIRAPSNEEIGLLKDIIDKTAKIFIDRVKKHRVVDNDVFTAKIYIGIDAIDVGLVDGIGTLDDAIKIARELANMPHYAPVVEIEKPAGLLELLFGRGSQLNKIIDIPGNMMPNEFANKILYLWMPGS</sequence>
<dbReference type="GO" id="GO:0008236">
    <property type="term" value="F:serine-type peptidase activity"/>
    <property type="evidence" value="ECO:0007669"/>
    <property type="project" value="UniProtKB-KW"/>
</dbReference>
<dbReference type="AlphaFoldDB" id="A0A7J3I937"/>
<evidence type="ECO:0000259" key="6">
    <source>
        <dbReference type="Pfam" id="PF01343"/>
    </source>
</evidence>
<dbReference type="GO" id="GO:0006508">
    <property type="term" value="P:proteolysis"/>
    <property type="evidence" value="ECO:0007669"/>
    <property type="project" value="UniProtKB-KW"/>
</dbReference>
<dbReference type="NCBIfam" id="TIGR00706">
    <property type="entry name" value="SppA_dom"/>
    <property type="match status" value="1"/>
</dbReference>
<dbReference type="InterPro" id="IPR047272">
    <property type="entry name" value="S49_SppA_C"/>
</dbReference>
<evidence type="ECO:0000256" key="1">
    <source>
        <dbReference type="ARBA" id="ARBA00008683"/>
    </source>
</evidence>
<gene>
    <name evidence="7" type="primary">sppA</name>
    <name evidence="7" type="ORF">ENT87_06235</name>
</gene>
<keyword evidence="5" id="KW-1133">Transmembrane helix</keyword>
<dbReference type="Gene3D" id="6.20.330.10">
    <property type="match status" value="1"/>
</dbReference>
<evidence type="ECO:0000256" key="4">
    <source>
        <dbReference type="ARBA" id="ARBA00022825"/>
    </source>
</evidence>
<dbReference type="SUPFAM" id="SSF52096">
    <property type="entry name" value="ClpP/crotonase"/>
    <property type="match status" value="1"/>
</dbReference>
<comment type="caution">
    <text evidence="7">The sequence shown here is derived from an EMBL/GenBank/DDBJ whole genome shotgun (WGS) entry which is preliminary data.</text>
</comment>
<evidence type="ECO:0000256" key="2">
    <source>
        <dbReference type="ARBA" id="ARBA00022670"/>
    </source>
</evidence>
<dbReference type="PANTHER" id="PTHR42987:SF4">
    <property type="entry name" value="PROTEASE SOHB-RELATED"/>
    <property type="match status" value="1"/>
</dbReference>
<accession>A0A7J3I937</accession>
<dbReference type="InterPro" id="IPR004635">
    <property type="entry name" value="Pept_S49_SppA"/>
</dbReference>
<keyword evidence="2" id="KW-0645">Protease</keyword>
<comment type="similarity">
    <text evidence="1">Belongs to the peptidase S49 family.</text>
</comment>
<dbReference type="CDD" id="cd07023">
    <property type="entry name" value="S49_Sppa_N_C"/>
    <property type="match status" value="1"/>
</dbReference>
<feature type="domain" description="Peptidase S49" evidence="6">
    <location>
        <begin position="115"/>
        <end position="260"/>
    </location>
</feature>
<protein>
    <submittedName>
        <fullName evidence="7">Signal peptide peptidase SppA</fullName>
    </submittedName>
</protein>
<dbReference type="InterPro" id="IPR002142">
    <property type="entry name" value="Peptidase_S49"/>
</dbReference>
<keyword evidence="3" id="KW-0378">Hydrolase</keyword>
<dbReference type="Gene3D" id="3.90.226.10">
    <property type="entry name" value="2-enoyl-CoA Hydratase, Chain A, domain 1"/>
    <property type="match status" value="1"/>
</dbReference>
<proteinExistence type="inferred from homology"/>
<keyword evidence="5" id="KW-0812">Transmembrane</keyword>
<keyword evidence="5" id="KW-0472">Membrane</keyword>
<dbReference type="InterPro" id="IPR029045">
    <property type="entry name" value="ClpP/crotonase-like_dom_sf"/>
</dbReference>
<name>A0A7J3I937_9CREN</name>
<dbReference type="EMBL" id="DTAI01000184">
    <property type="protein sequence ID" value="HGN37127.1"/>
    <property type="molecule type" value="Genomic_DNA"/>
</dbReference>
<evidence type="ECO:0000256" key="3">
    <source>
        <dbReference type="ARBA" id="ARBA00022801"/>
    </source>
</evidence>